<dbReference type="PANTHER" id="PTHR46187:SF3">
    <property type="entry name" value="ALKALINE CERAMIDASE 3"/>
    <property type="match status" value="1"/>
</dbReference>
<keyword evidence="6 9" id="KW-0472">Membrane</keyword>
<feature type="binding site" evidence="7">
    <location>
        <position position="57"/>
    </location>
    <ligand>
        <name>Ca(2+)</name>
        <dbReference type="ChEBI" id="CHEBI:29108"/>
    </ligand>
</feature>
<dbReference type="GO" id="GO:0046513">
    <property type="term" value="P:ceramide biosynthetic process"/>
    <property type="evidence" value="ECO:0007669"/>
    <property type="project" value="TreeGrafter"/>
</dbReference>
<dbReference type="Proteomes" id="UP000241769">
    <property type="component" value="Unassembled WGS sequence"/>
</dbReference>
<dbReference type="GO" id="GO:0016811">
    <property type="term" value="F:hydrolase activity, acting on carbon-nitrogen (but not peptide) bonds, in linear amides"/>
    <property type="evidence" value="ECO:0007669"/>
    <property type="project" value="InterPro"/>
</dbReference>
<keyword evidence="4" id="KW-0378">Hydrolase</keyword>
<feature type="binding site" evidence="7">
    <location>
        <position position="55"/>
    </location>
    <ligand>
        <name>Ca(2+)</name>
        <dbReference type="ChEBI" id="CHEBI:29108"/>
    </ligand>
</feature>
<dbReference type="PANTHER" id="PTHR46187">
    <property type="entry name" value="ALKALINE CERAMIDASE 3"/>
    <property type="match status" value="1"/>
</dbReference>
<feature type="binding site" evidence="8">
    <location>
        <position position="272"/>
    </location>
    <ligand>
        <name>Zn(2+)</name>
        <dbReference type="ChEBI" id="CHEBI:29105"/>
        <note>catalytic</note>
    </ligand>
</feature>
<feature type="transmembrane region" description="Helical" evidence="9">
    <location>
        <begin position="97"/>
        <end position="114"/>
    </location>
</feature>
<dbReference type="OrthoDB" id="15687at2759"/>
<feature type="transmembrane region" description="Helical" evidence="9">
    <location>
        <begin position="270"/>
        <end position="294"/>
    </location>
</feature>
<dbReference type="EMBL" id="MDYQ01000019">
    <property type="protein sequence ID" value="PRP87645.1"/>
    <property type="molecule type" value="Genomic_DNA"/>
</dbReference>
<dbReference type="GO" id="GO:0046872">
    <property type="term" value="F:metal ion binding"/>
    <property type="evidence" value="ECO:0007669"/>
    <property type="project" value="UniProtKB-KW"/>
</dbReference>
<feature type="transmembrane region" description="Helical" evidence="9">
    <location>
        <begin position="198"/>
        <end position="218"/>
    </location>
</feature>
<keyword evidence="3 9" id="KW-0812">Transmembrane</keyword>
<dbReference type="GO" id="GO:0005789">
    <property type="term" value="C:endoplasmic reticulum membrane"/>
    <property type="evidence" value="ECO:0007669"/>
    <property type="project" value="TreeGrafter"/>
</dbReference>
<keyword evidence="8" id="KW-0862">Zinc</keyword>
<comment type="similarity">
    <text evidence="2">Belongs to the alkaline ceramidase family.</text>
</comment>
<reference evidence="10 11" key="1">
    <citation type="journal article" date="2018" name="Genome Biol. Evol.">
        <title>Multiple Roots of Fruiting Body Formation in Amoebozoa.</title>
        <authorList>
            <person name="Hillmann F."/>
            <person name="Forbes G."/>
            <person name="Novohradska S."/>
            <person name="Ferling I."/>
            <person name="Riege K."/>
            <person name="Groth M."/>
            <person name="Westermann M."/>
            <person name="Marz M."/>
            <person name="Spaller T."/>
            <person name="Winckler T."/>
            <person name="Schaap P."/>
            <person name="Glockner G."/>
        </authorList>
    </citation>
    <scope>NUCLEOTIDE SEQUENCE [LARGE SCALE GENOMIC DNA]</scope>
    <source>
        <strain evidence="10 11">Jena</strain>
    </source>
</reference>
<accession>A0A2P6NUK0</accession>
<comment type="subcellular location">
    <subcellularLocation>
        <location evidence="1">Membrane</location>
        <topology evidence="1">Multi-pass membrane protein</topology>
    </subcellularLocation>
</comment>
<evidence type="ECO:0000256" key="3">
    <source>
        <dbReference type="ARBA" id="ARBA00022692"/>
    </source>
</evidence>
<keyword evidence="7" id="KW-0106">Calcium</keyword>
<feature type="binding site" evidence="8">
    <location>
        <position position="115"/>
    </location>
    <ligand>
        <name>Zn(2+)</name>
        <dbReference type="ChEBI" id="CHEBI:29105"/>
        <note>catalytic</note>
    </ligand>
</feature>
<name>A0A2P6NUK0_9EUKA</name>
<feature type="binding site" evidence="7">
    <location>
        <position position="68"/>
    </location>
    <ligand>
        <name>Ca(2+)</name>
        <dbReference type="ChEBI" id="CHEBI:29108"/>
    </ligand>
</feature>
<evidence type="ECO:0000313" key="11">
    <source>
        <dbReference type="Proteomes" id="UP000241769"/>
    </source>
</evidence>
<keyword evidence="5 9" id="KW-1133">Transmembrane helix</keyword>
<dbReference type="STRING" id="1890364.A0A2P6NUK0"/>
<evidence type="ECO:0000256" key="1">
    <source>
        <dbReference type="ARBA" id="ARBA00004141"/>
    </source>
</evidence>
<keyword evidence="11" id="KW-1185">Reference proteome</keyword>
<evidence type="ECO:0000256" key="2">
    <source>
        <dbReference type="ARBA" id="ARBA00009780"/>
    </source>
</evidence>
<dbReference type="InterPro" id="IPR008901">
    <property type="entry name" value="ACER"/>
</dbReference>
<feature type="transmembrane region" description="Helical" evidence="9">
    <location>
        <begin position="173"/>
        <end position="192"/>
    </location>
</feature>
<protein>
    <recommendedName>
        <fullName evidence="12">Alkaline ceramidase 3-like</fullName>
    </recommendedName>
</protein>
<evidence type="ECO:0000256" key="5">
    <source>
        <dbReference type="ARBA" id="ARBA00022989"/>
    </source>
</evidence>
<evidence type="ECO:0000256" key="6">
    <source>
        <dbReference type="ARBA" id="ARBA00023136"/>
    </source>
</evidence>
<sequence length="357" mass="41145">MRQVFQGRNSFPFLCTNSEQLFQQSTMSHEALHWGYNEIEDPNPFWGNWTSTINWCEQDYAVTKYMAEFVNTITNAWVLAIIVSLVGIYKYQLPKRYWVIFLGLSCVGLGSWMFHMTLRWEWQVLGDELPMIIVSLKVFNLETDPPQAASCFLFMVLETTPVKAPPRVQWRNILLCGGLCLGIVLAVSIIYIKTGFAVFHQVSFAIIDFLAAGRVYYLLRKIVKVFIMGCFFFSLGFILWNADNLLCQQLMTIKKKIGMPFSFLFELHGWWHLLTGYGTMLMSHAAMLLVLIITEGPQHFELKMWGGWLPIEQGTFGGGVNVYRLTRGVGASKSKEEFMGKKLLFWRHTTQPYPEKC</sequence>
<dbReference type="Pfam" id="PF05875">
    <property type="entry name" value="Ceramidase"/>
    <property type="match status" value="1"/>
</dbReference>
<comment type="cofactor">
    <cofactor evidence="8">
        <name>Zn(2+)</name>
        <dbReference type="ChEBI" id="CHEBI:29105"/>
    </cofactor>
</comment>
<dbReference type="InParanoid" id="A0A2P6NUK0"/>
<gene>
    <name evidence="10" type="ORF">PROFUN_04672</name>
</gene>
<evidence type="ECO:0000256" key="8">
    <source>
        <dbReference type="PIRSR" id="PIRSR608901-2"/>
    </source>
</evidence>
<comment type="caution">
    <text evidence="10">The sequence shown here is derived from an EMBL/GenBank/DDBJ whole genome shotgun (WGS) entry which is preliminary data.</text>
</comment>
<dbReference type="AlphaFoldDB" id="A0A2P6NUK0"/>
<evidence type="ECO:0000313" key="10">
    <source>
        <dbReference type="EMBL" id="PRP87645.1"/>
    </source>
</evidence>
<evidence type="ECO:0000256" key="9">
    <source>
        <dbReference type="SAM" id="Phobius"/>
    </source>
</evidence>
<feature type="transmembrane region" description="Helical" evidence="9">
    <location>
        <begin position="225"/>
        <end position="242"/>
    </location>
</feature>
<evidence type="ECO:0000256" key="7">
    <source>
        <dbReference type="PIRSR" id="PIRSR608901-1"/>
    </source>
</evidence>
<feature type="binding site" evidence="8">
    <location>
        <position position="268"/>
    </location>
    <ligand>
        <name>Zn(2+)</name>
        <dbReference type="ChEBI" id="CHEBI:29105"/>
        <note>catalytic</note>
    </ligand>
</feature>
<keyword evidence="7" id="KW-0479">Metal-binding</keyword>
<evidence type="ECO:0008006" key="12">
    <source>
        <dbReference type="Google" id="ProtNLM"/>
    </source>
</evidence>
<feature type="transmembrane region" description="Helical" evidence="9">
    <location>
        <begin position="73"/>
        <end position="91"/>
    </location>
</feature>
<dbReference type="GO" id="GO:0046514">
    <property type="term" value="P:ceramide catabolic process"/>
    <property type="evidence" value="ECO:0007669"/>
    <property type="project" value="TreeGrafter"/>
</dbReference>
<proteinExistence type="inferred from homology"/>
<evidence type="ECO:0000256" key="4">
    <source>
        <dbReference type="ARBA" id="ARBA00022801"/>
    </source>
</evidence>
<organism evidence="10 11">
    <name type="scientific">Planoprotostelium fungivorum</name>
    <dbReference type="NCBI Taxonomy" id="1890364"/>
    <lineage>
        <taxon>Eukaryota</taxon>
        <taxon>Amoebozoa</taxon>
        <taxon>Evosea</taxon>
        <taxon>Variosea</taxon>
        <taxon>Cavosteliida</taxon>
        <taxon>Cavosteliaceae</taxon>
        <taxon>Planoprotostelium</taxon>
    </lineage>
</organism>